<name>A0ABS0QMF6_9STAP</name>
<evidence type="ECO:0000313" key="1">
    <source>
        <dbReference type="EMBL" id="MBH9580092.1"/>
    </source>
</evidence>
<dbReference type="EMBL" id="JAEDAQ010000002">
    <property type="protein sequence ID" value="MBH9580092.1"/>
    <property type="molecule type" value="Genomic_DNA"/>
</dbReference>
<keyword evidence="2" id="KW-1185">Reference proteome</keyword>
<evidence type="ECO:0000313" key="2">
    <source>
        <dbReference type="Proteomes" id="UP000597038"/>
    </source>
</evidence>
<organism evidence="1 2">
    <name type="scientific">Staphylococcus felis</name>
    <dbReference type="NCBI Taxonomy" id="46127"/>
    <lineage>
        <taxon>Bacteria</taxon>
        <taxon>Bacillati</taxon>
        <taxon>Bacillota</taxon>
        <taxon>Bacilli</taxon>
        <taxon>Bacillales</taxon>
        <taxon>Staphylococcaceae</taxon>
        <taxon>Staphylococcus</taxon>
    </lineage>
</organism>
<protein>
    <submittedName>
        <fullName evidence="1">Uncharacterized protein</fullName>
    </submittedName>
</protein>
<reference evidence="1 2" key="1">
    <citation type="submission" date="2020-12" db="EMBL/GenBank/DDBJ databases">
        <title>Genomic analysis of Staphylococcus felis from a cat with skin infection.</title>
        <authorList>
            <person name="Aslantas O."/>
            <person name="Keskin O."/>
            <person name="Buyukaltay K."/>
            <person name="Gullu Yucetepe A."/>
        </authorList>
    </citation>
    <scope>NUCLEOTIDE SEQUENCE [LARGE SCALE GENOMIC DNA]</scope>
    <source>
        <strain evidence="1 2">HARRANVET</strain>
    </source>
</reference>
<dbReference type="Proteomes" id="UP000597038">
    <property type="component" value="Unassembled WGS sequence"/>
</dbReference>
<dbReference type="RefSeq" id="WP_198092486.1">
    <property type="nucleotide sequence ID" value="NZ_JAEDAQ010000002.1"/>
</dbReference>
<comment type="caution">
    <text evidence="1">The sequence shown here is derived from an EMBL/GenBank/DDBJ whole genome shotgun (WGS) entry which is preliminary data.</text>
</comment>
<gene>
    <name evidence="1" type="ORF">I9026_01735</name>
</gene>
<sequence>MKELREYTLEELVEEILERHRKMESDDSTDLAFIAINNSEEVACQFRGSISGLATLLLHSDELREIVENAIRLVTVAENFDGGEY</sequence>
<accession>A0ABS0QMF6</accession>
<proteinExistence type="predicted"/>